<keyword evidence="2" id="KW-1185">Reference proteome</keyword>
<comment type="caution">
    <text evidence="1">The sequence shown here is derived from an EMBL/GenBank/DDBJ whole genome shotgun (WGS) entry which is preliminary data.</text>
</comment>
<accession>A0ACB5T8M7</accession>
<evidence type="ECO:0000313" key="1">
    <source>
        <dbReference type="EMBL" id="GME83731.1"/>
    </source>
</evidence>
<evidence type="ECO:0000313" key="2">
    <source>
        <dbReference type="Proteomes" id="UP001165064"/>
    </source>
</evidence>
<name>A0ACB5T8M7_AMBMO</name>
<protein>
    <submittedName>
        <fullName evidence="1">Unnamed protein product</fullName>
    </submittedName>
</protein>
<sequence>MDSITILEQEYHIGSRISIDSQLATVRFIGRIPQWPNNTAIGIEWDDEERGKNDGSLDGIRYFETHYGTKSGSFVKLDLKGKKLKKFNQIRSFFDALIYQYGSGVDFSDEPNDKEDKTGKRNQLLDKFHVDLGSKVMESYGFEKLARIQSDFKNLDAVSMPRLCIGDEFGISLEKLGELFGVNVTFAKFGIYHTQWQQVQ</sequence>
<gene>
    <name evidence="1" type="ORF">Amon02_000636000</name>
</gene>
<proteinExistence type="predicted"/>
<organism evidence="1 2">
    <name type="scientific">Ambrosiozyma monospora</name>
    <name type="common">Yeast</name>
    <name type="synonym">Endomycopsis monosporus</name>
    <dbReference type="NCBI Taxonomy" id="43982"/>
    <lineage>
        <taxon>Eukaryota</taxon>
        <taxon>Fungi</taxon>
        <taxon>Dikarya</taxon>
        <taxon>Ascomycota</taxon>
        <taxon>Saccharomycotina</taxon>
        <taxon>Pichiomycetes</taxon>
        <taxon>Pichiales</taxon>
        <taxon>Pichiaceae</taxon>
        <taxon>Ambrosiozyma</taxon>
    </lineage>
</organism>
<dbReference type="EMBL" id="BSXS01004941">
    <property type="protein sequence ID" value="GME83731.1"/>
    <property type="molecule type" value="Genomic_DNA"/>
</dbReference>
<dbReference type="Proteomes" id="UP001165064">
    <property type="component" value="Unassembled WGS sequence"/>
</dbReference>
<reference evidence="1" key="1">
    <citation type="submission" date="2023-04" db="EMBL/GenBank/DDBJ databases">
        <title>Ambrosiozyma monospora NBRC 10751.</title>
        <authorList>
            <person name="Ichikawa N."/>
            <person name="Sato H."/>
            <person name="Tonouchi N."/>
        </authorList>
    </citation>
    <scope>NUCLEOTIDE SEQUENCE</scope>
    <source>
        <strain evidence="1">NBRC 10751</strain>
    </source>
</reference>